<evidence type="ECO:0000313" key="4">
    <source>
        <dbReference type="Proteomes" id="UP001602013"/>
    </source>
</evidence>
<keyword evidence="2" id="KW-0472">Membrane</keyword>
<keyword evidence="2" id="KW-0812">Transmembrane</keyword>
<feature type="transmembrane region" description="Helical" evidence="2">
    <location>
        <begin position="136"/>
        <end position="155"/>
    </location>
</feature>
<evidence type="ECO:0008006" key="5">
    <source>
        <dbReference type="Google" id="ProtNLM"/>
    </source>
</evidence>
<evidence type="ECO:0000313" key="3">
    <source>
        <dbReference type="EMBL" id="MFF3668521.1"/>
    </source>
</evidence>
<feature type="coiled-coil region" evidence="1">
    <location>
        <begin position="80"/>
        <end position="107"/>
    </location>
</feature>
<reference evidence="3 4" key="1">
    <citation type="submission" date="2024-10" db="EMBL/GenBank/DDBJ databases">
        <title>The Natural Products Discovery Center: Release of the First 8490 Sequenced Strains for Exploring Actinobacteria Biosynthetic Diversity.</title>
        <authorList>
            <person name="Kalkreuter E."/>
            <person name="Kautsar S.A."/>
            <person name="Yang D."/>
            <person name="Bader C.D."/>
            <person name="Teijaro C.N."/>
            <person name="Fluegel L."/>
            <person name="Davis C.M."/>
            <person name="Simpson J.R."/>
            <person name="Lauterbach L."/>
            <person name="Steele A.D."/>
            <person name="Gui C."/>
            <person name="Meng S."/>
            <person name="Li G."/>
            <person name="Viehrig K."/>
            <person name="Ye F."/>
            <person name="Su P."/>
            <person name="Kiefer A.F."/>
            <person name="Nichols A."/>
            <person name="Cepeda A.J."/>
            <person name="Yan W."/>
            <person name="Fan B."/>
            <person name="Jiang Y."/>
            <person name="Adhikari A."/>
            <person name="Zheng C.-J."/>
            <person name="Schuster L."/>
            <person name="Cowan T.M."/>
            <person name="Smanski M.J."/>
            <person name="Chevrette M.G."/>
            <person name="De Carvalho L.P.S."/>
            <person name="Shen B."/>
        </authorList>
    </citation>
    <scope>NUCLEOTIDE SEQUENCE [LARGE SCALE GENOMIC DNA]</scope>
    <source>
        <strain evidence="3 4">NPDC002173</strain>
    </source>
</reference>
<evidence type="ECO:0000256" key="1">
    <source>
        <dbReference type="SAM" id="Coils"/>
    </source>
</evidence>
<protein>
    <recommendedName>
        <fullName evidence="5">DUF2335 domain-containing protein</fullName>
    </recommendedName>
</protein>
<keyword evidence="4" id="KW-1185">Reference proteome</keyword>
<comment type="caution">
    <text evidence="3">The sequence shown here is derived from an EMBL/GenBank/DDBJ whole genome shotgun (WGS) entry which is preliminary data.</text>
</comment>
<organism evidence="3 4">
    <name type="scientific">Microtetraspora malaysiensis</name>
    <dbReference type="NCBI Taxonomy" id="161358"/>
    <lineage>
        <taxon>Bacteria</taxon>
        <taxon>Bacillati</taxon>
        <taxon>Actinomycetota</taxon>
        <taxon>Actinomycetes</taxon>
        <taxon>Streptosporangiales</taxon>
        <taxon>Streptosporangiaceae</taxon>
        <taxon>Microtetraspora</taxon>
    </lineage>
</organism>
<dbReference type="EMBL" id="JBIASD010000015">
    <property type="protein sequence ID" value="MFF3668521.1"/>
    <property type="molecule type" value="Genomic_DNA"/>
</dbReference>
<accession>A0ABW6SU58</accession>
<gene>
    <name evidence="3" type="ORF">ACFYXI_23325</name>
</gene>
<keyword evidence="1" id="KW-0175">Coiled coil</keyword>
<evidence type="ECO:0000256" key="2">
    <source>
        <dbReference type="SAM" id="Phobius"/>
    </source>
</evidence>
<dbReference type="Proteomes" id="UP001602013">
    <property type="component" value="Unassembled WGS sequence"/>
</dbReference>
<name>A0ABW6SU58_9ACTN</name>
<sequence length="163" mass="17909">MAEAMPPERRGADRIIAKWISLDTSVYITTPELIEALKDSARIGQESLDEVVALNQQQAAREQTRIRELHAYRLATTRTLGEKDTEITRLQKDLEVAKAQIRELGQHTATAFILSCLVLVLIAIGVNILTGDDNQAIGGVVVIIGLGLQVATYFVTKRAKDTV</sequence>
<feature type="transmembrane region" description="Helical" evidence="2">
    <location>
        <begin position="108"/>
        <end position="130"/>
    </location>
</feature>
<proteinExistence type="predicted"/>
<dbReference type="RefSeq" id="WP_387414097.1">
    <property type="nucleotide sequence ID" value="NZ_JBIASD010000015.1"/>
</dbReference>
<keyword evidence="2" id="KW-1133">Transmembrane helix</keyword>